<evidence type="ECO:0000313" key="2">
    <source>
        <dbReference type="EMBL" id="KHG12296.1"/>
    </source>
</evidence>
<feature type="compositionally biased region" description="Basic residues" evidence="1">
    <location>
        <begin position="1"/>
        <end position="12"/>
    </location>
</feature>
<organism evidence="2 3">
    <name type="scientific">Gossypium arboreum</name>
    <name type="common">Tree cotton</name>
    <name type="synonym">Gossypium nanking</name>
    <dbReference type="NCBI Taxonomy" id="29729"/>
    <lineage>
        <taxon>Eukaryota</taxon>
        <taxon>Viridiplantae</taxon>
        <taxon>Streptophyta</taxon>
        <taxon>Embryophyta</taxon>
        <taxon>Tracheophyta</taxon>
        <taxon>Spermatophyta</taxon>
        <taxon>Magnoliopsida</taxon>
        <taxon>eudicotyledons</taxon>
        <taxon>Gunneridae</taxon>
        <taxon>Pentapetalae</taxon>
        <taxon>rosids</taxon>
        <taxon>malvids</taxon>
        <taxon>Malvales</taxon>
        <taxon>Malvaceae</taxon>
        <taxon>Malvoideae</taxon>
        <taxon>Gossypium</taxon>
    </lineage>
</organism>
<proteinExistence type="predicted"/>
<evidence type="ECO:0000313" key="3">
    <source>
        <dbReference type="Proteomes" id="UP000032142"/>
    </source>
</evidence>
<name>A0A0B0NMM9_GOSAR</name>
<gene>
    <name evidence="2" type="ORF">F383_19527</name>
</gene>
<dbReference type="AlphaFoldDB" id="A0A0B0NMM9"/>
<reference evidence="3" key="1">
    <citation type="submission" date="2014-09" db="EMBL/GenBank/DDBJ databases">
        <authorList>
            <person name="Mudge J."/>
            <person name="Ramaraj T."/>
            <person name="Lindquist I.E."/>
            <person name="Bharti A.K."/>
            <person name="Sundararajan A."/>
            <person name="Cameron C.T."/>
            <person name="Woodward J.E."/>
            <person name="May G.D."/>
            <person name="Brubaker C."/>
            <person name="Broadhvest J."/>
            <person name="Wilkins T.A."/>
        </authorList>
    </citation>
    <scope>NUCLEOTIDE SEQUENCE</scope>
    <source>
        <strain evidence="3">cv. AKA8401</strain>
    </source>
</reference>
<sequence>MENVGYHKREKRSTRLEPRGTNSGGRSRKTKGFEITETRHRNEYQGSHPMLIEFITQFDCMQIT</sequence>
<dbReference type="Proteomes" id="UP000032142">
    <property type="component" value="Unassembled WGS sequence"/>
</dbReference>
<accession>A0A0B0NMM9</accession>
<protein>
    <submittedName>
        <fullName evidence="2">ETS domain-containing Elk-4</fullName>
    </submittedName>
</protein>
<dbReference type="EMBL" id="KN397405">
    <property type="protein sequence ID" value="KHG12296.1"/>
    <property type="molecule type" value="Genomic_DNA"/>
</dbReference>
<keyword evidence="3" id="KW-1185">Reference proteome</keyword>
<feature type="region of interest" description="Disordered" evidence="1">
    <location>
        <begin position="1"/>
        <end position="34"/>
    </location>
</feature>
<evidence type="ECO:0000256" key="1">
    <source>
        <dbReference type="SAM" id="MobiDB-lite"/>
    </source>
</evidence>